<dbReference type="EMBL" id="CP002349">
    <property type="protein sequence ID" value="ADR20905.1"/>
    <property type="molecule type" value="Genomic_DNA"/>
</dbReference>
<sequence>MKKIIKSALIFSLLFIGASTLNAQPGDPGGGTDPDNPVPITGIEYLIAAGAAFGAKKIYDKKKK</sequence>
<organism evidence="3 4">
    <name type="scientific">Marivirga tractuosa (strain ATCC 23168 / DSM 4126 / NBRC 15989 / NCIMB 1408 / VKM B-1430 / H-43)</name>
    <name type="common">Microscilla tractuosa</name>
    <name type="synonym">Flexibacter tractuosus</name>
    <dbReference type="NCBI Taxonomy" id="643867"/>
    <lineage>
        <taxon>Bacteria</taxon>
        <taxon>Pseudomonadati</taxon>
        <taxon>Bacteroidota</taxon>
        <taxon>Cytophagia</taxon>
        <taxon>Cytophagales</taxon>
        <taxon>Marivirgaceae</taxon>
        <taxon>Marivirga</taxon>
    </lineage>
</organism>
<keyword evidence="1" id="KW-0812">Transmembrane</keyword>
<evidence type="ECO:0000313" key="3">
    <source>
        <dbReference type="EMBL" id="ADR20905.1"/>
    </source>
</evidence>
<dbReference type="KEGG" id="mtt:Ftrac_0903"/>
<keyword evidence="4" id="KW-1185">Reference proteome</keyword>
<keyword evidence="1" id="KW-0472">Membrane</keyword>
<feature type="transmembrane region" description="Helical" evidence="1">
    <location>
        <begin position="39"/>
        <end position="59"/>
    </location>
</feature>
<feature type="chain" id="PRO_5003190109" evidence="2">
    <location>
        <begin position="24"/>
        <end position="64"/>
    </location>
</feature>
<accession>E4TT57</accession>
<feature type="signal peptide" evidence="2">
    <location>
        <begin position="1"/>
        <end position="23"/>
    </location>
</feature>
<keyword evidence="1" id="KW-1133">Transmembrane helix</keyword>
<name>E4TT57_MARTH</name>
<reference evidence="3 4" key="1">
    <citation type="journal article" date="2011" name="Stand. Genomic Sci.">
        <title>Complete genome sequence of Marivirga tractuosa type strain (H-43).</title>
        <authorList>
            <person name="Pagani I."/>
            <person name="Chertkov O."/>
            <person name="Lapidus A."/>
            <person name="Lucas S."/>
            <person name="Del Rio T.G."/>
            <person name="Tice H."/>
            <person name="Copeland A."/>
            <person name="Cheng J.F."/>
            <person name="Nolan M."/>
            <person name="Saunders E."/>
            <person name="Pitluck S."/>
            <person name="Held B."/>
            <person name="Goodwin L."/>
            <person name="Liolios K."/>
            <person name="Ovchinikova G."/>
            <person name="Ivanova N."/>
            <person name="Mavromatis K."/>
            <person name="Pati A."/>
            <person name="Chen A."/>
            <person name="Palaniappan K."/>
            <person name="Land M."/>
            <person name="Hauser L."/>
            <person name="Jeffries C.D."/>
            <person name="Detter J.C."/>
            <person name="Han C."/>
            <person name="Tapia R."/>
            <person name="Ngatchou-Djao O.D."/>
            <person name="Rohde M."/>
            <person name="Goker M."/>
            <person name="Spring S."/>
            <person name="Sikorski J."/>
            <person name="Woyke T."/>
            <person name="Bristow J."/>
            <person name="Eisen J.A."/>
            <person name="Markowitz V."/>
            <person name="Hugenholtz P."/>
            <person name="Klenk H.P."/>
            <person name="Kyrpides N.C."/>
        </authorList>
    </citation>
    <scope>NUCLEOTIDE SEQUENCE [LARGE SCALE GENOMIC DNA]</scope>
    <source>
        <strain evidence="4">ATCC 23168 / DSM 4126 / NBRC 15989 / NCIMB 1408 / VKM B-1430 / H-43</strain>
    </source>
</reference>
<protein>
    <submittedName>
        <fullName evidence="3">Uncharacterized protein</fullName>
    </submittedName>
</protein>
<keyword evidence="2" id="KW-0732">Signal</keyword>
<evidence type="ECO:0000313" key="4">
    <source>
        <dbReference type="Proteomes" id="UP000008720"/>
    </source>
</evidence>
<dbReference type="AlphaFoldDB" id="E4TT57"/>
<dbReference type="HOGENOM" id="CLU_2918241_0_0_10"/>
<proteinExistence type="predicted"/>
<dbReference type="Proteomes" id="UP000008720">
    <property type="component" value="Chromosome"/>
</dbReference>
<evidence type="ECO:0000256" key="1">
    <source>
        <dbReference type="SAM" id="Phobius"/>
    </source>
</evidence>
<evidence type="ECO:0000256" key="2">
    <source>
        <dbReference type="SAM" id="SignalP"/>
    </source>
</evidence>
<gene>
    <name evidence="3" type="ordered locus">Ftrac_0903</name>
</gene>
<dbReference type="RefSeq" id="WP_013453056.1">
    <property type="nucleotide sequence ID" value="NC_014759.1"/>
</dbReference>